<comment type="subcellular location">
    <subcellularLocation>
        <location evidence="1">Nucleus</location>
    </subcellularLocation>
</comment>
<keyword evidence="3" id="KW-0238">DNA-binding</keyword>
<dbReference type="SUPFAM" id="SSF47113">
    <property type="entry name" value="Histone-fold"/>
    <property type="match status" value="1"/>
</dbReference>
<evidence type="ECO:0000256" key="7">
    <source>
        <dbReference type="ARBA" id="ARBA00038129"/>
    </source>
</evidence>
<dbReference type="GO" id="GO:0005634">
    <property type="term" value="C:nucleus"/>
    <property type="evidence" value="ECO:0007669"/>
    <property type="project" value="UniProtKB-SubCell"/>
</dbReference>
<dbReference type="PANTHER" id="PTHR10252:SF106">
    <property type="entry name" value="NUCLEAR TRANSCRIPTION FACTOR Y SUBUNIT C-3-RELATED"/>
    <property type="match status" value="1"/>
</dbReference>
<evidence type="ECO:0000259" key="9">
    <source>
        <dbReference type="Pfam" id="PF00808"/>
    </source>
</evidence>
<dbReference type="FunFam" id="1.10.20.10:FF:000062">
    <property type="entry name" value="Nuclear transcription factor Y subunit C"/>
    <property type="match status" value="1"/>
</dbReference>
<comment type="caution">
    <text evidence="10">The sequence shown here is derived from an EMBL/GenBank/DDBJ whole genome shotgun (WGS) entry which is preliminary data.</text>
</comment>
<dbReference type="InterPro" id="IPR050568">
    <property type="entry name" value="Transcr_DNA_Rep_Reg"/>
</dbReference>
<dbReference type="PANTHER" id="PTHR10252">
    <property type="entry name" value="HISTONE-LIKE TRANSCRIPTION FACTOR CCAAT-RELATED"/>
    <property type="match status" value="1"/>
</dbReference>
<gene>
    <name evidence="10" type="ORF">M5K25_011552</name>
</gene>
<comment type="similarity">
    <text evidence="7">Belongs to the NFYC/HAP5 subunit family.</text>
</comment>
<organism evidence="10 11">
    <name type="scientific">Dendrobium thyrsiflorum</name>
    <name type="common">Pinecone-like raceme dendrobium</name>
    <name type="synonym">Orchid</name>
    <dbReference type="NCBI Taxonomy" id="117978"/>
    <lineage>
        <taxon>Eukaryota</taxon>
        <taxon>Viridiplantae</taxon>
        <taxon>Streptophyta</taxon>
        <taxon>Embryophyta</taxon>
        <taxon>Tracheophyta</taxon>
        <taxon>Spermatophyta</taxon>
        <taxon>Magnoliopsida</taxon>
        <taxon>Liliopsida</taxon>
        <taxon>Asparagales</taxon>
        <taxon>Orchidaceae</taxon>
        <taxon>Epidendroideae</taxon>
        <taxon>Malaxideae</taxon>
        <taxon>Dendrobiinae</taxon>
        <taxon>Dendrobium</taxon>
    </lineage>
</organism>
<evidence type="ECO:0000256" key="1">
    <source>
        <dbReference type="ARBA" id="ARBA00004123"/>
    </source>
</evidence>
<comment type="function">
    <text evidence="8">Stimulates the transcription of various genes by recognizing and binding to a CCAAT motif in promoters.</text>
</comment>
<dbReference type="CDD" id="cd22908">
    <property type="entry name" value="HFD_NFYC-like"/>
    <property type="match status" value="1"/>
</dbReference>
<keyword evidence="5" id="KW-0539">Nucleus</keyword>
<dbReference type="Gene3D" id="1.10.20.10">
    <property type="entry name" value="Histone, subunit A"/>
    <property type="match status" value="1"/>
</dbReference>
<evidence type="ECO:0000313" key="11">
    <source>
        <dbReference type="Proteomes" id="UP001552299"/>
    </source>
</evidence>
<dbReference type="Proteomes" id="UP001552299">
    <property type="component" value="Unassembled WGS sequence"/>
</dbReference>
<dbReference type="AlphaFoldDB" id="A0ABD0V331"/>
<sequence length="192" mass="22266">MDRQGHNMPMPPFADPYLLDFAADADPYLFLNPIQHVNQPRPRRSYWADQYREMEETSNFKRQRLPLHGIKRIMKADEDVKMISPETLVIFARACEMFIIELTHKGWVHAQKRNHVTIQKNDIVSAVKQTDYCDFLVDIRAIEEPMDQDVPDPMDQFAPGPPDPLSYYSMLAAPTAIPGGPYNPLDLRYYTL</sequence>
<evidence type="ECO:0000256" key="2">
    <source>
        <dbReference type="ARBA" id="ARBA00023015"/>
    </source>
</evidence>
<feature type="domain" description="Transcription factor CBF/NF-Y/archaeal histone" evidence="9">
    <location>
        <begin position="64"/>
        <end position="127"/>
    </location>
</feature>
<dbReference type="InterPro" id="IPR009072">
    <property type="entry name" value="Histone-fold"/>
</dbReference>
<evidence type="ECO:0000256" key="6">
    <source>
        <dbReference type="ARBA" id="ARBA00025911"/>
    </source>
</evidence>
<evidence type="ECO:0000256" key="5">
    <source>
        <dbReference type="ARBA" id="ARBA00023242"/>
    </source>
</evidence>
<evidence type="ECO:0000256" key="4">
    <source>
        <dbReference type="ARBA" id="ARBA00023163"/>
    </source>
</evidence>
<dbReference type="Pfam" id="PF00808">
    <property type="entry name" value="CBFD_NFYB_HMF"/>
    <property type="match status" value="1"/>
</dbReference>
<protein>
    <recommendedName>
        <fullName evidence="9">Transcription factor CBF/NF-Y/archaeal histone domain-containing protein</fullName>
    </recommendedName>
</protein>
<accession>A0ABD0V331</accession>
<evidence type="ECO:0000313" key="10">
    <source>
        <dbReference type="EMBL" id="KAL0919457.1"/>
    </source>
</evidence>
<keyword evidence="4" id="KW-0804">Transcription</keyword>
<reference evidence="10 11" key="1">
    <citation type="journal article" date="2024" name="Plant Biotechnol. J.">
        <title>Dendrobium thyrsiflorum genome and its molecular insights into genes involved in important horticultural traits.</title>
        <authorList>
            <person name="Chen B."/>
            <person name="Wang J.Y."/>
            <person name="Zheng P.J."/>
            <person name="Li K.L."/>
            <person name="Liang Y.M."/>
            <person name="Chen X.F."/>
            <person name="Zhang C."/>
            <person name="Zhao X."/>
            <person name="He X."/>
            <person name="Zhang G.Q."/>
            <person name="Liu Z.J."/>
            <person name="Xu Q."/>
        </authorList>
    </citation>
    <scope>NUCLEOTIDE SEQUENCE [LARGE SCALE GENOMIC DNA]</scope>
    <source>
        <strain evidence="10">GZMU011</strain>
    </source>
</reference>
<comment type="subunit">
    <text evidence="6">Heterotrimeric transcription factor composed of three components, NF-YA, NF-YB and NF-YC. NF-YB and NF-YC must interact and dimerize for NF-YA association and DNA binding.</text>
</comment>
<proteinExistence type="inferred from homology"/>
<evidence type="ECO:0000256" key="8">
    <source>
        <dbReference type="ARBA" id="ARBA00059992"/>
    </source>
</evidence>
<keyword evidence="11" id="KW-1185">Reference proteome</keyword>
<keyword evidence="2" id="KW-0805">Transcription regulation</keyword>
<dbReference type="GO" id="GO:0003677">
    <property type="term" value="F:DNA binding"/>
    <property type="evidence" value="ECO:0007669"/>
    <property type="project" value="UniProtKB-KW"/>
</dbReference>
<evidence type="ECO:0000256" key="3">
    <source>
        <dbReference type="ARBA" id="ARBA00023125"/>
    </source>
</evidence>
<dbReference type="InterPro" id="IPR003958">
    <property type="entry name" value="CBFA_NFYB_domain"/>
</dbReference>
<name>A0ABD0V331_DENTH</name>
<dbReference type="EMBL" id="JANQDX010000009">
    <property type="protein sequence ID" value="KAL0919457.1"/>
    <property type="molecule type" value="Genomic_DNA"/>
</dbReference>